<evidence type="ECO:0000256" key="3">
    <source>
        <dbReference type="ARBA" id="ARBA00022475"/>
    </source>
</evidence>
<feature type="transmembrane region" description="Helical" evidence="8">
    <location>
        <begin position="59"/>
        <end position="78"/>
    </location>
</feature>
<keyword evidence="5 8" id="KW-1133">Transmembrane helix</keyword>
<dbReference type="PANTHER" id="PTHR30561:SF1">
    <property type="entry name" value="MULTIDRUG TRANSPORTER EMRE"/>
    <property type="match status" value="1"/>
</dbReference>
<dbReference type="GO" id="GO:0022857">
    <property type="term" value="F:transmembrane transporter activity"/>
    <property type="evidence" value="ECO:0007669"/>
    <property type="project" value="InterPro"/>
</dbReference>
<evidence type="ECO:0000256" key="5">
    <source>
        <dbReference type="ARBA" id="ARBA00022989"/>
    </source>
</evidence>
<evidence type="ECO:0000256" key="1">
    <source>
        <dbReference type="ARBA" id="ARBA00004651"/>
    </source>
</evidence>
<accession>A0A1G8PI19</accession>
<evidence type="ECO:0000256" key="4">
    <source>
        <dbReference type="ARBA" id="ARBA00022692"/>
    </source>
</evidence>
<proteinExistence type="inferred from homology"/>
<dbReference type="SUPFAM" id="SSF103481">
    <property type="entry name" value="Multidrug resistance efflux transporter EmrE"/>
    <property type="match status" value="1"/>
</dbReference>
<dbReference type="EMBL" id="FNEN01000008">
    <property type="protein sequence ID" value="SDI92154.1"/>
    <property type="molecule type" value="Genomic_DNA"/>
</dbReference>
<dbReference type="Gene3D" id="1.10.3730.20">
    <property type="match status" value="1"/>
</dbReference>
<dbReference type="PANTHER" id="PTHR30561">
    <property type="entry name" value="SMR FAMILY PROTON-DEPENDENT DRUG EFFLUX TRANSPORTER SUGE"/>
    <property type="match status" value="1"/>
</dbReference>
<reference evidence="9 10" key="1">
    <citation type="submission" date="2016-10" db="EMBL/GenBank/DDBJ databases">
        <authorList>
            <person name="de Groot N.N."/>
        </authorList>
    </citation>
    <scope>NUCLEOTIDE SEQUENCE [LARGE SCALE GENOMIC DNA]</scope>
    <source>
        <strain evidence="9 10">DSM 21771</strain>
    </source>
</reference>
<keyword evidence="4 7" id="KW-0812">Transmembrane</keyword>
<dbReference type="GO" id="GO:0005886">
    <property type="term" value="C:plasma membrane"/>
    <property type="evidence" value="ECO:0007669"/>
    <property type="project" value="UniProtKB-SubCell"/>
</dbReference>
<evidence type="ECO:0000313" key="10">
    <source>
        <dbReference type="Proteomes" id="UP000198853"/>
    </source>
</evidence>
<keyword evidence="10" id="KW-1185">Reference proteome</keyword>
<evidence type="ECO:0000256" key="6">
    <source>
        <dbReference type="ARBA" id="ARBA00023136"/>
    </source>
</evidence>
<sequence length="102" mass="10843">MIYVLLMVAIVLASVGDAALKKSSGFQRWGPATVGVVIYLITFYLLSVVMLELPVGVTYATWSGIGVILTAFVGVLVFNEQLNKKVVISMGVIIAGVVLLNV</sequence>
<feature type="transmembrane region" description="Helical" evidence="8">
    <location>
        <begin position="28"/>
        <end position="47"/>
    </location>
</feature>
<evidence type="ECO:0000256" key="7">
    <source>
        <dbReference type="RuleBase" id="RU003942"/>
    </source>
</evidence>
<protein>
    <submittedName>
        <fullName evidence="9">Small multidrug resistance pump</fullName>
    </submittedName>
</protein>
<name>A0A1G8PI19_9BACI</name>
<evidence type="ECO:0000313" key="9">
    <source>
        <dbReference type="EMBL" id="SDI92154.1"/>
    </source>
</evidence>
<keyword evidence="6 8" id="KW-0472">Membrane</keyword>
<dbReference type="InterPro" id="IPR037185">
    <property type="entry name" value="EmrE-like"/>
</dbReference>
<gene>
    <name evidence="9" type="ORF">SAMN04488123_108157</name>
</gene>
<dbReference type="RefSeq" id="WP_090398802.1">
    <property type="nucleotide sequence ID" value="NZ_FNEN01000008.1"/>
</dbReference>
<dbReference type="AlphaFoldDB" id="A0A1G8PI19"/>
<dbReference type="InterPro" id="IPR045324">
    <property type="entry name" value="Small_multidrug_res"/>
</dbReference>
<organism evidence="9 10">
    <name type="scientific">Natribacillus halophilus</name>
    <dbReference type="NCBI Taxonomy" id="549003"/>
    <lineage>
        <taxon>Bacteria</taxon>
        <taxon>Bacillati</taxon>
        <taxon>Bacillota</taxon>
        <taxon>Bacilli</taxon>
        <taxon>Bacillales</taxon>
        <taxon>Bacillaceae</taxon>
        <taxon>Natribacillus</taxon>
    </lineage>
</organism>
<dbReference type="Proteomes" id="UP000198853">
    <property type="component" value="Unassembled WGS sequence"/>
</dbReference>
<dbReference type="Pfam" id="PF00893">
    <property type="entry name" value="Multi_Drug_Res"/>
    <property type="match status" value="1"/>
</dbReference>
<comment type="subcellular location">
    <subcellularLocation>
        <location evidence="1 7">Cell membrane</location>
        <topology evidence="1 7">Multi-pass membrane protein</topology>
    </subcellularLocation>
</comment>
<evidence type="ECO:0000256" key="2">
    <source>
        <dbReference type="ARBA" id="ARBA00022448"/>
    </source>
</evidence>
<dbReference type="OrthoDB" id="21828at2"/>
<dbReference type="InterPro" id="IPR000390">
    <property type="entry name" value="Small_drug/metabolite_transptr"/>
</dbReference>
<keyword evidence="2" id="KW-0813">Transport</keyword>
<evidence type="ECO:0000256" key="8">
    <source>
        <dbReference type="SAM" id="Phobius"/>
    </source>
</evidence>
<comment type="similarity">
    <text evidence="7">Belongs to the drug/metabolite transporter (DMT) superfamily. Small multidrug resistance (SMR) (TC 2.A.7.1) family.</text>
</comment>
<keyword evidence="3" id="KW-1003">Cell membrane</keyword>